<protein>
    <submittedName>
        <fullName evidence="2">Uncharacterized protein</fullName>
    </submittedName>
</protein>
<evidence type="ECO:0000313" key="2">
    <source>
        <dbReference type="WBParaSite" id="ES5_v2.g10871.t1"/>
    </source>
</evidence>
<organism evidence="1 2">
    <name type="scientific">Panagrolaimus sp. ES5</name>
    <dbReference type="NCBI Taxonomy" id="591445"/>
    <lineage>
        <taxon>Eukaryota</taxon>
        <taxon>Metazoa</taxon>
        <taxon>Ecdysozoa</taxon>
        <taxon>Nematoda</taxon>
        <taxon>Chromadorea</taxon>
        <taxon>Rhabditida</taxon>
        <taxon>Tylenchina</taxon>
        <taxon>Panagrolaimomorpha</taxon>
        <taxon>Panagrolaimoidea</taxon>
        <taxon>Panagrolaimidae</taxon>
        <taxon>Panagrolaimus</taxon>
    </lineage>
</organism>
<name>A0AC34F1G8_9BILA</name>
<proteinExistence type="predicted"/>
<dbReference type="Proteomes" id="UP000887579">
    <property type="component" value="Unplaced"/>
</dbReference>
<sequence length="534" mass="62804">MALTEGFDENADPSYCEQLKLLEDSLEAVEDWETAFCCLEKFAKEYLMPWKVGEMFYEAIFNLDHGGDKFADFYKLADFHMFYPRKSDQIIQDPHFSKKKLYFNSRKDTIIEFFIECKKDGSWLKNDLSTFIEDLQYPHCDLDKIWGTYEMHSSSVPSKEIFQKYEKMKELYTKIQMADDNGKFEEWFKAVIESGHDEFIYANIEYKIGGDLTNKKLWRMYLSFLKSHDLKKMLQTYSKYCRLFLNDTEMKNEYENEMHHYGTLEVPWHNPFPWETYHPKFGETLEISAIQPKQVGLIQCHFTPENAVTQNFPFKPTLMYYIQENANANVLQKLFSSCKYFPIAKPYSICYNLILLPNESKYIKYAEGTMEILDSKRQGNNIKYLEQSMEVVGCDLSTFKNMIYVSTVFQAYSAEMLSKCISKIVCCTAKYISLSSVSLKTNEMKMLLMHGNVLCFELNDVIVVDSNGINMKLEDMLKMIPKVTDLSIEYLTTSETLHNLLQIPFLNKFNEFSFTFFEAEHLNKEIFGEFIKVL</sequence>
<dbReference type="WBParaSite" id="ES5_v2.g10871.t1">
    <property type="protein sequence ID" value="ES5_v2.g10871.t1"/>
    <property type="gene ID" value="ES5_v2.g10871"/>
</dbReference>
<reference evidence="2" key="1">
    <citation type="submission" date="2022-11" db="UniProtKB">
        <authorList>
            <consortium name="WormBaseParasite"/>
        </authorList>
    </citation>
    <scope>IDENTIFICATION</scope>
</reference>
<evidence type="ECO:0000313" key="1">
    <source>
        <dbReference type="Proteomes" id="UP000887579"/>
    </source>
</evidence>
<accession>A0AC34F1G8</accession>